<organism evidence="10">
    <name type="scientific">Xenopsylla cheopis</name>
    <name type="common">Oriental rat flea</name>
    <name type="synonym">Pulex cheopis</name>
    <dbReference type="NCBI Taxonomy" id="163159"/>
    <lineage>
        <taxon>Eukaryota</taxon>
        <taxon>Metazoa</taxon>
        <taxon>Ecdysozoa</taxon>
        <taxon>Arthropoda</taxon>
        <taxon>Hexapoda</taxon>
        <taxon>Insecta</taxon>
        <taxon>Pterygota</taxon>
        <taxon>Neoptera</taxon>
        <taxon>Endopterygota</taxon>
        <taxon>Siphonaptera</taxon>
        <taxon>Pulicidae</taxon>
        <taxon>Xenopsyllinae</taxon>
        <taxon>Xenopsylla</taxon>
    </lineage>
</organism>
<keyword evidence="4 9" id="KW-0812">Transmembrane</keyword>
<dbReference type="AlphaFoldDB" id="A0A6M2DEE4"/>
<reference evidence="10" key="1">
    <citation type="submission" date="2020-03" db="EMBL/GenBank/DDBJ databases">
        <title>Transcriptomic Profiling of the Digestive Tract of the Rat Flea, Xenopsylla cheopis, Following Blood Feeding and Infection with Yersinia pestis.</title>
        <authorList>
            <person name="Bland D.M."/>
            <person name="Martens C.A."/>
            <person name="Virtaneva K."/>
            <person name="Kanakabandi K."/>
            <person name="Long D."/>
            <person name="Rosenke R."/>
            <person name="Saturday G.A."/>
            <person name="Hoyt F.H."/>
            <person name="Bruno D.P."/>
            <person name="Ribeiro J.M.C."/>
            <person name="Hinnebusch J."/>
        </authorList>
    </citation>
    <scope>NUCLEOTIDE SEQUENCE</scope>
</reference>
<dbReference type="InterPro" id="IPR014314">
    <property type="entry name" value="Succ_DH_cytb556"/>
</dbReference>
<proteinExistence type="predicted"/>
<protein>
    <submittedName>
        <fullName evidence="10">Putative succinate dehydrogenase cytochrome b subunit</fullName>
    </submittedName>
</protein>
<comment type="pathway">
    <text evidence="2">Carbohydrate metabolism; tricarboxylic acid cycle.</text>
</comment>
<comment type="subcellular location">
    <subcellularLocation>
        <location evidence="1">Membrane</location>
        <topology evidence="1">Multi-pass membrane protein</topology>
    </subcellularLocation>
</comment>
<accession>A0A6M2DEE4</accession>
<dbReference type="PANTHER" id="PTHR10978:SF5">
    <property type="entry name" value="SUCCINATE DEHYDROGENASE CYTOCHROME B560 SUBUNIT, MITOCHONDRIAL"/>
    <property type="match status" value="1"/>
</dbReference>
<dbReference type="Pfam" id="PF01127">
    <property type="entry name" value="Sdh_cyt"/>
    <property type="match status" value="1"/>
</dbReference>
<evidence type="ECO:0000256" key="1">
    <source>
        <dbReference type="ARBA" id="ARBA00004141"/>
    </source>
</evidence>
<evidence type="ECO:0000256" key="9">
    <source>
        <dbReference type="SAM" id="Phobius"/>
    </source>
</evidence>
<dbReference type="GO" id="GO:0046872">
    <property type="term" value="F:metal ion binding"/>
    <property type="evidence" value="ECO:0007669"/>
    <property type="project" value="UniProtKB-KW"/>
</dbReference>
<keyword evidence="7" id="KW-0408">Iron</keyword>
<keyword evidence="3" id="KW-0349">Heme</keyword>
<dbReference type="InterPro" id="IPR000701">
    <property type="entry name" value="SuccDH_FuR_B_TM-su"/>
</dbReference>
<dbReference type="CDD" id="cd03499">
    <property type="entry name" value="SQR_TypeC_SdhC"/>
    <property type="match status" value="1"/>
</dbReference>
<evidence type="ECO:0000313" key="10">
    <source>
        <dbReference type="EMBL" id="NOV44625.1"/>
    </source>
</evidence>
<evidence type="ECO:0000256" key="7">
    <source>
        <dbReference type="ARBA" id="ARBA00023004"/>
    </source>
</evidence>
<evidence type="ECO:0000256" key="4">
    <source>
        <dbReference type="ARBA" id="ARBA00022692"/>
    </source>
</evidence>
<keyword evidence="6 9" id="KW-1133">Transmembrane helix</keyword>
<feature type="transmembrane region" description="Helical" evidence="9">
    <location>
        <begin position="157"/>
        <end position="177"/>
    </location>
</feature>
<feature type="transmembrane region" description="Helical" evidence="9">
    <location>
        <begin position="114"/>
        <end position="137"/>
    </location>
</feature>
<evidence type="ECO:0000256" key="6">
    <source>
        <dbReference type="ARBA" id="ARBA00022989"/>
    </source>
</evidence>
<evidence type="ECO:0000256" key="8">
    <source>
        <dbReference type="ARBA" id="ARBA00023136"/>
    </source>
</evidence>
<keyword evidence="5" id="KW-0479">Metal-binding</keyword>
<dbReference type="GO" id="GO:0016020">
    <property type="term" value="C:membrane"/>
    <property type="evidence" value="ECO:0007669"/>
    <property type="project" value="UniProtKB-SubCell"/>
</dbReference>
<sequence>MALQIAKGLCGRNFSKQINILQNIPKITNVNARCVVMRTEKAQPAPLESHDERNMRLNRPQSPHLTIYQPQLTSFLSITHRMTGIALTGYAVVLGLGALVMPHDFAHYATMIEGLQLSAPCLMSIKFVLAYPFAYHMVNGVRHLAWDAAKFLTIKEVYSTGYAMLAVATVFAGILAAL</sequence>
<feature type="transmembrane region" description="Helical" evidence="9">
    <location>
        <begin position="82"/>
        <end position="102"/>
    </location>
</feature>
<dbReference type="GO" id="GO:0005739">
    <property type="term" value="C:mitochondrion"/>
    <property type="evidence" value="ECO:0007669"/>
    <property type="project" value="GOC"/>
</dbReference>
<keyword evidence="8 9" id="KW-0472">Membrane</keyword>
<dbReference type="PANTHER" id="PTHR10978">
    <property type="entry name" value="SUCCINATE DEHYDROGENASE CYTOCHROME B560 SUBUNIT"/>
    <property type="match status" value="1"/>
</dbReference>
<dbReference type="InterPro" id="IPR018495">
    <property type="entry name" value="Succ_DH_cyt_bsu_CS"/>
</dbReference>
<name>A0A6M2DEE4_XENCH</name>
<dbReference type="GO" id="GO:0006121">
    <property type="term" value="P:mitochondrial electron transport, succinate to ubiquinone"/>
    <property type="evidence" value="ECO:0007669"/>
    <property type="project" value="UniProtKB-ARBA"/>
</dbReference>
<evidence type="ECO:0000256" key="3">
    <source>
        <dbReference type="ARBA" id="ARBA00022617"/>
    </source>
</evidence>
<evidence type="ECO:0000256" key="2">
    <source>
        <dbReference type="ARBA" id="ARBA00005163"/>
    </source>
</evidence>
<dbReference type="EMBL" id="GIIL01000899">
    <property type="protein sequence ID" value="NOV44625.1"/>
    <property type="molecule type" value="Transcribed_RNA"/>
</dbReference>
<dbReference type="SUPFAM" id="SSF81343">
    <property type="entry name" value="Fumarate reductase respiratory complex transmembrane subunits"/>
    <property type="match status" value="1"/>
</dbReference>
<dbReference type="NCBIfam" id="TIGR02970">
    <property type="entry name" value="succ_dehyd_cytB"/>
    <property type="match status" value="1"/>
</dbReference>
<dbReference type="Gene3D" id="1.20.1300.10">
    <property type="entry name" value="Fumarate reductase/succinate dehydrogenase, transmembrane subunit"/>
    <property type="match status" value="1"/>
</dbReference>
<dbReference type="GO" id="GO:0006099">
    <property type="term" value="P:tricarboxylic acid cycle"/>
    <property type="evidence" value="ECO:0007669"/>
    <property type="project" value="InterPro"/>
</dbReference>
<dbReference type="FunFam" id="1.20.1300.10:FF:000011">
    <property type="entry name" value="Succinate dehydrogenase cytochrome b560 subunit"/>
    <property type="match status" value="1"/>
</dbReference>
<dbReference type="InterPro" id="IPR034804">
    <property type="entry name" value="SQR/QFR_C/D"/>
</dbReference>
<dbReference type="GO" id="GO:0009055">
    <property type="term" value="F:electron transfer activity"/>
    <property type="evidence" value="ECO:0007669"/>
    <property type="project" value="InterPro"/>
</dbReference>
<evidence type="ECO:0000256" key="5">
    <source>
        <dbReference type="ARBA" id="ARBA00022723"/>
    </source>
</evidence>
<dbReference type="PROSITE" id="PS01001">
    <property type="entry name" value="SDH_CYT_2"/>
    <property type="match status" value="1"/>
</dbReference>